<dbReference type="KEGG" id="uli:ETAA1_22100"/>
<keyword evidence="1" id="KW-0808">Transferase</keyword>
<organism evidence="1 2">
    <name type="scientific">Urbifossiella limnaea</name>
    <dbReference type="NCBI Taxonomy" id="2528023"/>
    <lineage>
        <taxon>Bacteria</taxon>
        <taxon>Pseudomonadati</taxon>
        <taxon>Planctomycetota</taxon>
        <taxon>Planctomycetia</taxon>
        <taxon>Gemmatales</taxon>
        <taxon>Gemmataceae</taxon>
        <taxon>Urbifossiella</taxon>
    </lineage>
</organism>
<protein>
    <submittedName>
        <fullName evidence="1">Amino acid kinase family protein</fullName>
    </submittedName>
</protein>
<dbReference type="OrthoDB" id="8526978at2"/>
<sequence>MIVVKVGGSLYDWPGLGPALRAFVAALDPAPVLVVSGGGGFADAVRMLHRVHGFTEEQAHWLAIDSLWPAAMFLSELLGAGLTDSLTATGDRVSVFDVTTYCRSYPVPLPHSWEVTTDSLAAWVARAVRADQLLLLKSVDVPPGTPWDEAAARGWVDGYFTRALAGFAGRTEAVNLRTWGGNALAGGSR</sequence>
<dbReference type="Proteomes" id="UP000319576">
    <property type="component" value="Chromosome"/>
</dbReference>
<accession>A0A517XRY0</accession>
<keyword evidence="2" id="KW-1185">Reference proteome</keyword>
<gene>
    <name evidence="1" type="ORF">ETAA1_22100</name>
</gene>
<dbReference type="AlphaFoldDB" id="A0A517XRY0"/>
<dbReference type="Gene3D" id="3.40.1160.10">
    <property type="entry name" value="Acetylglutamate kinase-like"/>
    <property type="match status" value="1"/>
</dbReference>
<evidence type="ECO:0000313" key="2">
    <source>
        <dbReference type="Proteomes" id="UP000319576"/>
    </source>
</evidence>
<dbReference type="EMBL" id="CP036273">
    <property type="protein sequence ID" value="QDU20264.1"/>
    <property type="molecule type" value="Genomic_DNA"/>
</dbReference>
<proteinExistence type="predicted"/>
<name>A0A517XRY0_9BACT</name>
<dbReference type="InterPro" id="IPR036393">
    <property type="entry name" value="AceGlu_kinase-like_sf"/>
</dbReference>
<evidence type="ECO:0000313" key="1">
    <source>
        <dbReference type="EMBL" id="QDU20264.1"/>
    </source>
</evidence>
<keyword evidence="1" id="KW-0418">Kinase</keyword>
<reference evidence="1 2" key="1">
    <citation type="submission" date="2019-02" db="EMBL/GenBank/DDBJ databases">
        <title>Deep-cultivation of Planctomycetes and their phenomic and genomic characterization uncovers novel biology.</title>
        <authorList>
            <person name="Wiegand S."/>
            <person name="Jogler M."/>
            <person name="Boedeker C."/>
            <person name="Pinto D."/>
            <person name="Vollmers J."/>
            <person name="Rivas-Marin E."/>
            <person name="Kohn T."/>
            <person name="Peeters S.H."/>
            <person name="Heuer A."/>
            <person name="Rast P."/>
            <person name="Oberbeckmann S."/>
            <person name="Bunk B."/>
            <person name="Jeske O."/>
            <person name="Meyerdierks A."/>
            <person name="Storesund J.E."/>
            <person name="Kallscheuer N."/>
            <person name="Luecker S."/>
            <person name="Lage O.M."/>
            <person name="Pohl T."/>
            <person name="Merkel B.J."/>
            <person name="Hornburger P."/>
            <person name="Mueller R.-W."/>
            <person name="Bruemmer F."/>
            <person name="Labrenz M."/>
            <person name="Spormann A.M."/>
            <person name="Op den Camp H."/>
            <person name="Overmann J."/>
            <person name="Amann R."/>
            <person name="Jetten M.S.M."/>
            <person name="Mascher T."/>
            <person name="Medema M.H."/>
            <person name="Devos D.P."/>
            <person name="Kaster A.-K."/>
            <person name="Ovreas L."/>
            <person name="Rohde M."/>
            <person name="Galperin M.Y."/>
            <person name="Jogler C."/>
        </authorList>
    </citation>
    <scope>NUCLEOTIDE SEQUENCE [LARGE SCALE GENOMIC DNA]</scope>
    <source>
        <strain evidence="1 2">ETA_A1</strain>
    </source>
</reference>
<dbReference type="RefSeq" id="WP_145237499.1">
    <property type="nucleotide sequence ID" value="NZ_CP036273.1"/>
</dbReference>
<dbReference type="SUPFAM" id="SSF53633">
    <property type="entry name" value="Carbamate kinase-like"/>
    <property type="match status" value="1"/>
</dbReference>
<dbReference type="GO" id="GO:0016301">
    <property type="term" value="F:kinase activity"/>
    <property type="evidence" value="ECO:0007669"/>
    <property type="project" value="UniProtKB-KW"/>
</dbReference>